<proteinExistence type="predicted"/>
<dbReference type="GO" id="GO:0005783">
    <property type="term" value="C:endoplasmic reticulum"/>
    <property type="evidence" value="ECO:0007669"/>
    <property type="project" value="TreeGrafter"/>
</dbReference>
<gene>
    <name evidence="2" type="primary">PDIA5_11</name>
    <name evidence="2" type="ORF">CM83_7003</name>
</gene>
<dbReference type="PROSITE" id="PS51352">
    <property type="entry name" value="THIOREDOXIN_2"/>
    <property type="match status" value="2"/>
</dbReference>
<accession>A0A0A9XUV3</accession>
<dbReference type="InterPro" id="IPR036249">
    <property type="entry name" value="Thioredoxin-like_sf"/>
</dbReference>
<name>A0A0A9XUV3_LYGHE</name>
<evidence type="ECO:0000259" key="1">
    <source>
        <dbReference type="PROSITE" id="PS51352"/>
    </source>
</evidence>
<dbReference type="PANTHER" id="PTHR45672">
    <property type="entry name" value="PROTEIN DISULFIDE-ISOMERASE C17H9.14C-RELATED"/>
    <property type="match status" value="1"/>
</dbReference>
<feature type="domain" description="Thioredoxin" evidence="1">
    <location>
        <begin position="419"/>
        <end position="526"/>
    </location>
</feature>
<dbReference type="SUPFAM" id="SSF52833">
    <property type="entry name" value="Thioredoxin-like"/>
    <property type="match status" value="4"/>
</dbReference>
<dbReference type="AlphaFoldDB" id="A0A0A9XUV3"/>
<feature type="non-terminal residue" evidence="2">
    <location>
        <position position="1"/>
    </location>
</feature>
<dbReference type="CDD" id="cd02961">
    <property type="entry name" value="PDI_a_family"/>
    <property type="match status" value="3"/>
</dbReference>
<evidence type="ECO:0000313" key="2">
    <source>
        <dbReference type="EMBL" id="JAG22648.1"/>
    </source>
</evidence>
<reference evidence="2" key="1">
    <citation type="journal article" date="2014" name="PLoS ONE">
        <title>Transcriptome-Based Identification of ABC Transporters in the Western Tarnished Plant Bug Lygus hesperus.</title>
        <authorList>
            <person name="Hull J.J."/>
            <person name="Chaney K."/>
            <person name="Geib S.M."/>
            <person name="Fabrick J.A."/>
            <person name="Brent C.S."/>
            <person name="Walsh D."/>
            <person name="Lavine L.C."/>
        </authorList>
    </citation>
    <scope>NUCLEOTIDE SEQUENCE</scope>
</reference>
<sequence>RRSSIEFEKFHQAMRGSLAFGAINATENEDLAKSQGIVAFPTFRLYVCNGRCSYKSYEGGLSVSQMSSFVREFSSLDVDLSGKTTKRASSPKMTFLSPQSKNSCILSKSPNAQCEFAINDITHSWCIKYIRHLSYSPAICSISNVPRMVKVGKTKLVITQNVMEVNGANFKEKINSFENVLVFFYTTWCNNCGDSLEQFIKAAEMIDEEVRVLALCNGEDSLEIVDKYYVGKIPTLKYFRRGRYVTDYIGEIKTELIVKFVKEPHIDEEFLMMVTKHKPLGDLHASEVFTPTQKKIMWQGNNGLIVEVRTDNVDDIIKQNGSLLLLFYACWNRICVGLRHDYLTVAKAVEKSDVVLAACDCEEHVEVADRFLITKFPTIKYLKNGVVVRDFNGQWHSESILEFLKDPSKLQVVPKDEKRRLPQQLEDEGTPDYWKGVEGSDKILYFTDFNFKKLMDSNPAVLIMFYVTWCKSCTPLKREIGKAAIQLSKDVGMLATCDAERNNEMADRFSIIKLPTMKYFKNGTFV</sequence>
<protein>
    <submittedName>
        <fullName evidence="2">Protein disulfide-isomerase A5</fullName>
    </submittedName>
</protein>
<reference evidence="2" key="2">
    <citation type="submission" date="2014-07" db="EMBL/GenBank/DDBJ databases">
        <authorList>
            <person name="Hull J."/>
        </authorList>
    </citation>
    <scope>NUCLEOTIDE SEQUENCE</scope>
</reference>
<dbReference type="Pfam" id="PF00085">
    <property type="entry name" value="Thioredoxin"/>
    <property type="match status" value="4"/>
</dbReference>
<dbReference type="EMBL" id="GBHO01020956">
    <property type="protein sequence ID" value="JAG22648.1"/>
    <property type="molecule type" value="Transcribed_RNA"/>
</dbReference>
<dbReference type="InterPro" id="IPR051063">
    <property type="entry name" value="PDI"/>
</dbReference>
<dbReference type="PANTHER" id="PTHR45672:SF11">
    <property type="entry name" value="PROTEIN DISULFIDE-ISOMERASE C17H9.14C"/>
    <property type="match status" value="1"/>
</dbReference>
<feature type="non-terminal residue" evidence="2">
    <location>
        <position position="526"/>
    </location>
</feature>
<dbReference type="InterPro" id="IPR013766">
    <property type="entry name" value="Thioredoxin_domain"/>
</dbReference>
<dbReference type="GO" id="GO:0003756">
    <property type="term" value="F:protein disulfide isomerase activity"/>
    <property type="evidence" value="ECO:0007669"/>
    <property type="project" value="TreeGrafter"/>
</dbReference>
<keyword evidence="2" id="KW-0413">Isomerase</keyword>
<organism evidence="2">
    <name type="scientific">Lygus hesperus</name>
    <name type="common">Western plant bug</name>
    <dbReference type="NCBI Taxonomy" id="30085"/>
    <lineage>
        <taxon>Eukaryota</taxon>
        <taxon>Metazoa</taxon>
        <taxon>Ecdysozoa</taxon>
        <taxon>Arthropoda</taxon>
        <taxon>Hexapoda</taxon>
        <taxon>Insecta</taxon>
        <taxon>Pterygota</taxon>
        <taxon>Neoptera</taxon>
        <taxon>Paraneoptera</taxon>
        <taxon>Hemiptera</taxon>
        <taxon>Heteroptera</taxon>
        <taxon>Panheteroptera</taxon>
        <taxon>Cimicomorpha</taxon>
        <taxon>Miridae</taxon>
        <taxon>Mirini</taxon>
        <taxon>Lygus</taxon>
    </lineage>
</organism>
<feature type="domain" description="Thioredoxin" evidence="1">
    <location>
        <begin position="278"/>
        <end position="409"/>
    </location>
</feature>
<dbReference type="GO" id="GO:0006457">
    <property type="term" value="P:protein folding"/>
    <property type="evidence" value="ECO:0007669"/>
    <property type="project" value="TreeGrafter"/>
</dbReference>
<dbReference type="Gene3D" id="3.40.30.10">
    <property type="entry name" value="Glutaredoxin"/>
    <property type="match status" value="4"/>
</dbReference>